<dbReference type="RefSeq" id="WP_310418193.1">
    <property type="nucleotide sequence ID" value="NZ_JAVDYC010000001.1"/>
</dbReference>
<dbReference type="InterPro" id="IPR017592">
    <property type="entry name" value="Pilus_assmbl_Flp-typ_CpaB"/>
</dbReference>
<dbReference type="InterPro" id="IPR031571">
    <property type="entry name" value="RcpC_dom"/>
</dbReference>
<sequence length="243" mass="24570">MKRRMLAVMAALVLAAFGGFAVIAYVRGAEERAVAQTDPVWVLVSTGTIPAGTTAAQIRERGLTQRVAMPAETVPQGALGELAADLDGLALTGEVGASQLLLAGMFGTPTALTGGLPVPAGKLAVSVQVGAAAQVAGYVRPGATVTIFNTYESGSGRVTRVLLPEVDVIGVGERGSAGAAVTAVQQNGAEAPPATTMLTVAVDQGQAERLVHASQTGSLYLALRDETTAVSVGDGVSDRDLFD</sequence>
<dbReference type="NCBIfam" id="TIGR03177">
    <property type="entry name" value="pilus_cpaB"/>
    <property type="match status" value="1"/>
</dbReference>
<evidence type="ECO:0000259" key="1">
    <source>
        <dbReference type="Pfam" id="PF16976"/>
    </source>
</evidence>
<evidence type="ECO:0000313" key="3">
    <source>
        <dbReference type="Proteomes" id="UP001183629"/>
    </source>
</evidence>
<dbReference type="EMBL" id="JAVDYC010000001">
    <property type="protein sequence ID" value="MDR7324583.1"/>
    <property type="molecule type" value="Genomic_DNA"/>
</dbReference>
<reference evidence="2 3" key="1">
    <citation type="submission" date="2023-07" db="EMBL/GenBank/DDBJ databases">
        <title>Sequencing the genomes of 1000 actinobacteria strains.</title>
        <authorList>
            <person name="Klenk H.-P."/>
        </authorList>
    </citation>
    <scope>NUCLEOTIDE SEQUENCE [LARGE SCALE GENOMIC DNA]</scope>
    <source>
        <strain evidence="2 3">DSM 44711</strain>
    </source>
</reference>
<organism evidence="2 3">
    <name type="scientific">Catenuloplanes niger</name>
    <dbReference type="NCBI Taxonomy" id="587534"/>
    <lineage>
        <taxon>Bacteria</taxon>
        <taxon>Bacillati</taxon>
        <taxon>Actinomycetota</taxon>
        <taxon>Actinomycetes</taxon>
        <taxon>Micromonosporales</taxon>
        <taxon>Micromonosporaceae</taxon>
        <taxon>Catenuloplanes</taxon>
    </lineage>
</organism>
<keyword evidence="3" id="KW-1185">Reference proteome</keyword>
<accession>A0AAE4CVK5</accession>
<comment type="caution">
    <text evidence="2">The sequence shown here is derived from an EMBL/GenBank/DDBJ whole genome shotgun (WGS) entry which is preliminary data.</text>
</comment>
<protein>
    <submittedName>
        <fullName evidence="2">Pilus assembly protein CpaB</fullName>
    </submittedName>
</protein>
<dbReference type="Proteomes" id="UP001183629">
    <property type="component" value="Unassembled WGS sequence"/>
</dbReference>
<gene>
    <name evidence="2" type="ORF">J2S44_004833</name>
</gene>
<name>A0AAE4CVK5_9ACTN</name>
<dbReference type="Pfam" id="PF16976">
    <property type="entry name" value="RcpC"/>
    <property type="match status" value="1"/>
</dbReference>
<proteinExistence type="predicted"/>
<feature type="domain" description="Flp pilus assembly protein RcpC/CpaB" evidence="1">
    <location>
        <begin position="118"/>
        <end position="224"/>
    </location>
</feature>
<dbReference type="AlphaFoldDB" id="A0AAE4CVK5"/>
<evidence type="ECO:0000313" key="2">
    <source>
        <dbReference type="EMBL" id="MDR7324583.1"/>
    </source>
</evidence>